<accession>A0AC35GP26</accession>
<reference evidence="2" key="1">
    <citation type="submission" date="2022-11" db="UniProtKB">
        <authorList>
            <consortium name="WormBaseParasite"/>
        </authorList>
    </citation>
    <scope>IDENTIFICATION</scope>
</reference>
<organism evidence="1 2">
    <name type="scientific">Panagrolaimus sp. PS1159</name>
    <dbReference type="NCBI Taxonomy" id="55785"/>
    <lineage>
        <taxon>Eukaryota</taxon>
        <taxon>Metazoa</taxon>
        <taxon>Ecdysozoa</taxon>
        <taxon>Nematoda</taxon>
        <taxon>Chromadorea</taxon>
        <taxon>Rhabditida</taxon>
        <taxon>Tylenchina</taxon>
        <taxon>Panagrolaimomorpha</taxon>
        <taxon>Panagrolaimoidea</taxon>
        <taxon>Panagrolaimidae</taxon>
        <taxon>Panagrolaimus</taxon>
    </lineage>
</organism>
<dbReference type="Proteomes" id="UP000887580">
    <property type="component" value="Unplaced"/>
</dbReference>
<name>A0AC35GP26_9BILA</name>
<dbReference type="WBParaSite" id="PS1159_v2.g708.t1">
    <property type="protein sequence ID" value="PS1159_v2.g708.t1"/>
    <property type="gene ID" value="PS1159_v2.g708"/>
</dbReference>
<proteinExistence type="predicted"/>
<evidence type="ECO:0000313" key="1">
    <source>
        <dbReference type="Proteomes" id="UP000887580"/>
    </source>
</evidence>
<evidence type="ECO:0000313" key="2">
    <source>
        <dbReference type="WBParaSite" id="PS1159_v2.g708.t1"/>
    </source>
</evidence>
<protein>
    <submittedName>
        <fullName evidence="2">Uncharacterized protein</fullName>
    </submittedName>
</protein>
<sequence length="94" mass="10350">MSDGLLAIINNVQKPSSKVSFNVTTRTQYRNEETYDGGQSDIDYDNSGEVLLDVSQEDITSAAAAPSHRRSNRKRPSTSTNTPKLSHSTLSFED</sequence>